<dbReference type="EMBL" id="JAVBIK010000001">
    <property type="protein sequence ID" value="MDT7517848.1"/>
    <property type="molecule type" value="Genomic_DNA"/>
</dbReference>
<keyword evidence="2" id="KW-0238">DNA-binding</keyword>
<evidence type="ECO:0000256" key="2">
    <source>
        <dbReference type="ARBA" id="ARBA00023125"/>
    </source>
</evidence>
<gene>
    <name evidence="5" type="ORF">RAE19_03690</name>
</gene>
<dbReference type="InterPro" id="IPR050204">
    <property type="entry name" value="AraC_XylS_family_regulators"/>
</dbReference>
<dbReference type="SMART" id="SM00342">
    <property type="entry name" value="HTH_ARAC"/>
    <property type="match status" value="1"/>
</dbReference>
<keyword evidence="3" id="KW-0804">Transcription</keyword>
<proteinExistence type="predicted"/>
<accession>A0ABU3KK87</accession>
<dbReference type="Pfam" id="PF12852">
    <property type="entry name" value="Cupin_6"/>
    <property type="match status" value="1"/>
</dbReference>
<comment type="caution">
    <text evidence="5">The sequence shown here is derived from an EMBL/GenBank/DDBJ whole genome shotgun (WGS) entry which is preliminary data.</text>
</comment>
<dbReference type="PROSITE" id="PS00041">
    <property type="entry name" value="HTH_ARAC_FAMILY_1"/>
    <property type="match status" value="1"/>
</dbReference>
<dbReference type="PANTHER" id="PTHR46796:SF7">
    <property type="entry name" value="ARAC FAMILY TRANSCRIPTIONAL REGULATOR"/>
    <property type="match status" value="1"/>
</dbReference>
<evidence type="ECO:0000259" key="4">
    <source>
        <dbReference type="PROSITE" id="PS01124"/>
    </source>
</evidence>
<keyword evidence="6" id="KW-1185">Reference proteome</keyword>
<dbReference type="InterPro" id="IPR018060">
    <property type="entry name" value="HTH_AraC"/>
</dbReference>
<dbReference type="InterPro" id="IPR018062">
    <property type="entry name" value="HTH_AraC-typ_CS"/>
</dbReference>
<protein>
    <submittedName>
        <fullName evidence="5">AraC family transcriptional regulator</fullName>
    </submittedName>
</protein>
<feature type="domain" description="HTH araC/xylS-type" evidence="4">
    <location>
        <begin position="162"/>
        <end position="249"/>
    </location>
</feature>
<dbReference type="SUPFAM" id="SSF46689">
    <property type="entry name" value="Homeodomain-like"/>
    <property type="match status" value="1"/>
</dbReference>
<evidence type="ECO:0000256" key="3">
    <source>
        <dbReference type="ARBA" id="ARBA00023163"/>
    </source>
</evidence>
<dbReference type="Pfam" id="PF12833">
    <property type="entry name" value="HTH_18"/>
    <property type="match status" value="1"/>
</dbReference>
<keyword evidence="1" id="KW-0805">Transcription regulation</keyword>
<evidence type="ECO:0000313" key="6">
    <source>
        <dbReference type="Proteomes" id="UP001321700"/>
    </source>
</evidence>
<reference evidence="5 6" key="1">
    <citation type="submission" date="2023-08" db="EMBL/GenBank/DDBJ databases">
        <title>Rhodoferax potami sp. nov. and Rhodoferax mekongensis sp. nov., isolated from the Mekong River in Thailand.</title>
        <authorList>
            <person name="Kitikhun S."/>
            <person name="Charoenyingcharoen P."/>
            <person name="Siriarchawattana P."/>
            <person name="Likhitrattanapisal S."/>
            <person name="Nilsakha T."/>
            <person name="Chanpet A."/>
            <person name="Rattanawaree P."/>
            <person name="Ingsriswang S."/>
        </authorList>
    </citation>
    <scope>NUCLEOTIDE SEQUENCE [LARGE SCALE GENOMIC DNA]</scope>
    <source>
        <strain evidence="5 6">TBRC 17660</strain>
    </source>
</reference>
<organism evidence="5 6">
    <name type="scientific">Rhodoferax potami</name>
    <dbReference type="NCBI Taxonomy" id="3068338"/>
    <lineage>
        <taxon>Bacteria</taxon>
        <taxon>Pseudomonadati</taxon>
        <taxon>Pseudomonadota</taxon>
        <taxon>Betaproteobacteria</taxon>
        <taxon>Burkholderiales</taxon>
        <taxon>Comamonadaceae</taxon>
        <taxon>Rhodoferax</taxon>
    </lineage>
</organism>
<dbReference type="PANTHER" id="PTHR46796">
    <property type="entry name" value="HTH-TYPE TRANSCRIPTIONAL ACTIVATOR RHAS-RELATED"/>
    <property type="match status" value="1"/>
</dbReference>
<evidence type="ECO:0000256" key="1">
    <source>
        <dbReference type="ARBA" id="ARBA00023015"/>
    </source>
</evidence>
<dbReference type="Gene3D" id="1.10.10.60">
    <property type="entry name" value="Homeodomain-like"/>
    <property type="match status" value="1"/>
</dbReference>
<name>A0ABU3KK87_9BURK</name>
<sequence length="268" mass="28032">MPTTRLPTNARLDRLSALLQAAAPRVELGAPHAQCQGQPNCLSMGLLASEGSNTPHSLVVAQAHCSTNIGTPTVALQVHLDGPGAPMLLREFAQAMVVPLRGADDALALAVQLLYRELVAPRCGQSAMLASAGNMLFIGLLRHLVAQPQTRQGLFAGLSDPRIAVALVAMHEQPHTGWVLESLAERAGMSRTAFATRFKDAMGTSPGKYLTQLRLLIAERAVQSGKGLKGAARATGYKDASALSRALGRARSQGGRVATTGAALHTGL</sequence>
<dbReference type="InterPro" id="IPR032783">
    <property type="entry name" value="AraC_lig"/>
</dbReference>
<evidence type="ECO:0000313" key="5">
    <source>
        <dbReference type="EMBL" id="MDT7517848.1"/>
    </source>
</evidence>
<dbReference type="Proteomes" id="UP001321700">
    <property type="component" value="Unassembled WGS sequence"/>
</dbReference>
<dbReference type="PROSITE" id="PS01124">
    <property type="entry name" value="HTH_ARAC_FAMILY_2"/>
    <property type="match status" value="1"/>
</dbReference>
<dbReference type="RefSeq" id="WP_313873648.1">
    <property type="nucleotide sequence ID" value="NZ_JAVBIK010000001.1"/>
</dbReference>
<dbReference type="InterPro" id="IPR009057">
    <property type="entry name" value="Homeodomain-like_sf"/>
</dbReference>